<organism evidence="1 2">
    <name type="scientific">Phytophthora nicotianae CJ01A1</name>
    <dbReference type="NCBI Taxonomy" id="1317063"/>
    <lineage>
        <taxon>Eukaryota</taxon>
        <taxon>Sar</taxon>
        <taxon>Stramenopiles</taxon>
        <taxon>Oomycota</taxon>
        <taxon>Peronosporomycetes</taxon>
        <taxon>Peronosporales</taxon>
        <taxon>Peronosporaceae</taxon>
        <taxon>Phytophthora</taxon>
    </lineage>
</organism>
<gene>
    <name evidence="1" type="ORF">F441_04319</name>
</gene>
<reference evidence="1 2" key="1">
    <citation type="submission" date="2013-11" db="EMBL/GenBank/DDBJ databases">
        <title>The Genome Sequence of Phytophthora parasitica CJ01A1.</title>
        <authorList>
            <consortium name="The Broad Institute Genomics Platform"/>
            <person name="Russ C."/>
            <person name="Tyler B."/>
            <person name="Panabieres F."/>
            <person name="Shan W."/>
            <person name="Tripathy S."/>
            <person name="Grunwald N."/>
            <person name="Machado M."/>
            <person name="Johnson C.S."/>
            <person name="Walker B."/>
            <person name="Young S.K."/>
            <person name="Zeng Q."/>
            <person name="Gargeya S."/>
            <person name="Fitzgerald M."/>
            <person name="Haas B."/>
            <person name="Abouelleil A."/>
            <person name="Allen A.W."/>
            <person name="Alvarado L."/>
            <person name="Arachchi H.M."/>
            <person name="Berlin A.M."/>
            <person name="Chapman S.B."/>
            <person name="Gainer-Dewar J."/>
            <person name="Goldberg J."/>
            <person name="Griggs A."/>
            <person name="Gujja S."/>
            <person name="Hansen M."/>
            <person name="Howarth C."/>
            <person name="Imamovic A."/>
            <person name="Ireland A."/>
            <person name="Larimer J."/>
            <person name="McCowan C."/>
            <person name="Murphy C."/>
            <person name="Pearson M."/>
            <person name="Poon T.W."/>
            <person name="Priest M."/>
            <person name="Roberts A."/>
            <person name="Saif S."/>
            <person name="Shea T."/>
            <person name="Sisk P."/>
            <person name="Sykes S."/>
            <person name="Wortman J."/>
            <person name="Nusbaum C."/>
            <person name="Birren B."/>
        </authorList>
    </citation>
    <scope>NUCLEOTIDE SEQUENCE [LARGE SCALE GENOMIC DNA]</scope>
    <source>
        <strain evidence="1 2">CJ01A1</strain>
    </source>
</reference>
<proteinExistence type="predicted"/>
<evidence type="ECO:0000313" key="2">
    <source>
        <dbReference type="Proteomes" id="UP000018958"/>
    </source>
</evidence>
<dbReference type="EMBL" id="ANIX01000954">
    <property type="protein sequence ID" value="ETP22339.1"/>
    <property type="molecule type" value="Genomic_DNA"/>
</dbReference>
<protein>
    <recommendedName>
        <fullName evidence="3">Integrase zinc-binding domain-containing protein</fullName>
    </recommendedName>
</protein>
<dbReference type="Proteomes" id="UP000018958">
    <property type="component" value="Unassembled WGS sequence"/>
</dbReference>
<dbReference type="OrthoDB" id="92457at2759"/>
<comment type="caution">
    <text evidence="1">The sequence shown here is derived from an EMBL/GenBank/DDBJ whole genome shotgun (WGS) entry which is preliminary data.</text>
</comment>
<evidence type="ECO:0000313" key="1">
    <source>
        <dbReference type="EMBL" id="ETP22339.1"/>
    </source>
</evidence>
<evidence type="ECO:0008006" key="3">
    <source>
        <dbReference type="Google" id="ProtNLM"/>
    </source>
</evidence>
<accession>W2XK70</accession>
<name>W2XK70_PHYNI</name>
<sequence>MAIMQDNERENMKRLHHFYRVGDLVMLRIPARERKKTDPVSSGPFVIKTVFDNGNVTLDTGTTEYRVNIRRIFPC</sequence>
<dbReference type="AlphaFoldDB" id="W2XK70"/>